<dbReference type="CDD" id="cd00190">
    <property type="entry name" value="Tryp_SPc"/>
    <property type="match status" value="1"/>
</dbReference>
<evidence type="ECO:0000256" key="4">
    <source>
        <dbReference type="ARBA" id="ARBA00022825"/>
    </source>
</evidence>
<comment type="similarity">
    <text evidence="1">Belongs to the peptidase S1 family.</text>
</comment>
<dbReference type="Pfam" id="PF00089">
    <property type="entry name" value="Trypsin"/>
    <property type="match status" value="1"/>
</dbReference>
<organism evidence="8 9">
    <name type="scientific">Pelusios castaneus</name>
    <name type="common">West African mud turtle</name>
    <dbReference type="NCBI Taxonomy" id="367368"/>
    <lineage>
        <taxon>Eukaryota</taxon>
        <taxon>Metazoa</taxon>
        <taxon>Chordata</taxon>
        <taxon>Craniata</taxon>
        <taxon>Vertebrata</taxon>
        <taxon>Euteleostomi</taxon>
        <taxon>Archelosauria</taxon>
        <taxon>Testudinata</taxon>
        <taxon>Testudines</taxon>
        <taxon>Pleurodira</taxon>
        <taxon>Pelomedusidae</taxon>
        <taxon>Pelusios</taxon>
    </lineage>
</organism>
<reference evidence="8" key="1">
    <citation type="submission" date="2025-08" db="UniProtKB">
        <authorList>
            <consortium name="Ensembl"/>
        </authorList>
    </citation>
    <scope>IDENTIFICATION</scope>
</reference>
<keyword evidence="5" id="KW-1015">Disulfide bond</keyword>
<dbReference type="Gene3D" id="2.40.10.10">
    <property type="entry name" value="Trypsin-like serine proteases"/>
    <property type="match status" value="2"/>
</dbReference>
<evidence type="ECO:0000256" key="1">
    <source>
        <dbReference type="ARBA" id="ARBA00007664"/>
    </source>
</evidence>
<dbReference type="InterPro" id="IPR009003">
    <property type="entry name" value="Peptidase_S1_PA"/>
</dbReference>
<dbReference type="InterPro" id="IPR043504">
    <property type="entry name" value="Peptidase_S1_PA_chymotrypsin"/>
</dbReference>
<dbReference type="Ensembl" id="ENSPCET00000008879.1">
    <property type="protein sequence ID" value="ENSPCEP00000008570.1"/>
    <property type="gene ID" value="ENSPCEG00000006574.1"/>
</dbReference>
<evidence type="ECO:0000313" key="8">
    <source>
        <dbReference type="Ensembl" id="ENSPCEP00000008570.1"/>
    </source>
</evidence>
<evidence type="ECO:0000313" key="9">
    <source>
        <dbReference type="Proteomes" id="UP000694393"/>
    </source>
</evidence>
<keyword evidence="9" id="KW-1185">Reference proteome</keyword>
<dbReference type="GO" id="GO:0006508">
    <property type="term" value="P:proteolysis"/>
    <property type="evidence" value="ECO:0007669"/>
    <property type="project" value="UniProtKB-KW"/>
</dbReference>
<evidence type="ECO:0000256" key="3">
    <source>
        <dbReference type="ARBA" id="ARBA00022801"/>
    </source>
</evidence>
<proteinExistence type="inferred from homology"/>
<keyword evidence="3 6" id="KW-0378">Hydrolase</keyword>
<dbReference type="InterPro" id="IPR018114">
    <property type="entry name" value="TRYPSIN_HIS"/>
</dbReference>
<feature type="domain" description="Peptidase S1" evidence="7">
    <location>
        <begin position="60"/>
        <end position="285"/>
    </location>
</feature>
<sequence length="290" mass="31786">MYSPPPTPVLPHPGAPPPHSLCSTHPLCPPTPHTLSNPCAPLSHPSVLSHLTLAAVDERVVGGQNCGRHQQPYQVALMRSPKIVRCGGVLIHPCWVLTAAHCSLTRSPISMRLGEYSLRTTEGTEQFIKSTQSFVHPNYNSTTHDSDLMLLKLQNVARINNYVRTIDLPDNCPEPNTECVVSGWGTIKTPQVYYPDVLQCGNLYILRNTDCNKIYPNAVTENMLCAGVTKGGVDSCQGDSGSPLVCNEKLHGIVSWGSQLCSQRGKPGVYTKVCRYTNWIQDTIRKNSCN</sequence>
<dbReference type="SMART" id="SM00020">
    <property type="entry name" value="Tryp_SPc"/>
    <property type="match status" value="1"/>
</dbReference>
<accession>A0A8C8RNM4</accession>
<reference evidence="8" key="2">
    <citation type="submission" date="2025-09" db="UniProtKB">
        <authorList>
            <consortium name="Ensembl"/>
        </authorList>
    </citation>
    <scope>IDENTIFICATION</scope>
</reference>
<dbReference type="FunFam" id="2.40.10.10:FF:000077">
    <property type="entry name" value="Predicted protein"/>
    <property type="match status" value="1"/>
</dbReference>
<dbReference type="InterPro" id="IPR001254">
    <property type="entry name" value="Trypsin_dom"/>
</dbReference>
<dbReference type="PROSITE" id="PS00134">
    <property type="entry name" value="TRYPSIN_HIS"/>
    <property type="match status" value="1"/>
</dbReference>
<dbReference type="InterPro" id="IPR033116">
    <property type="entry name" value="TRYPSIN_SER"/>
</dbReference>
<evidence type="ECO:0000256" key="6">
    <source>
        <dbReference type="RuleBase" id="RU363034"/>
    </source>
</evidence>
<keyword evidence="2 6" id="KW-0645">Protease</keyword>
<dbReference type="AlphaFoldDB" id="A0A8C8RNM4"/>
<evidence type="ECO:0000256" key="5">
    <source>
        <dbReference type="ARBA" id="ARBA00023157"/>
    </source>
</evidence>
<keyword evidence="4 6" id="KW-0720">Serine protease</keyword>
<name>A0A8C8RNM4_9SAUR</name>
<dbReference type="Proteomes" id="UP000694393">
    <property type="component" value="Unplaced"/>
</dbReference>
<dbReference type="PANTHER" id="PTHR24271:SF48">
    <property type="entry name" value="KALLIKREIN-14"/>
    <property type="match status" value="1"/>
</dbReference>
<dbReference type="SUPFAM" id="SSF50494">
    <property type="entry name" value="Trypsin-like serine proteases"/>
    <property type="match status" value="1"/>
</dbReference>
<evidence type="ECO:0000259" key="7">
    <source>
        <dbReference type="PROSITE" id="PS50240"/>
    </source>
</evidence>
<dbReference type="PANTHER" id="PTHR24271">
    <property type="entry name" value="KALLIKREIN-RELATED"/>
    <property type="match status" value="1"/>
</dbReference>
<dbReference type="GO" id="GO:0030141">
    <property type="term" value="C:secretory granule"/>
    <property type="evidence" value="ECO:0007669"/>
    <property type="project" value="TreeGrafter"/>
</dbReference>
<dbReference type="PROSITE" id="PS00135">
    <property type="entry name" value="TRYPSIN_SER"/>
    <property type="match status" value="1"/>
</dbReference>
<dbReference type="PRINTS" id="PR00722">
    <property type="entry name" value="CHYMOTRYPSIN"/>
</dbReference>
<evidence type="ECO:0000256" key="2">
    <source>
        <dbReference type="ARBA" id="ARBA00022670"/>
    </source>
</evidence>
<protein>
    <recommendedName>
        <fullName evidence="7">Peptidase S1 domain-containing protein</fullName>
    </recommendedName>
</protein>
<dbReference type="GO" id="GO:0004252">
    <property type="term" value="F:serine-type endopeptidase activity"/>
    <property type="evidence" value="ECO:0007669"/>
    <property type="project" value="InterPro"/>
</dbReference>
<dbReference type="InterPro" id="IPR001314">
    <property type="entry name" value="Peptidase_S1A"/>
</dbReference>
<dbReference type="PROSITE" id="PS50240">
    <property type="entry name" value="TRYPSIN_DOM"/>
    <property type="match status" value="1"/>
</dbReference>